<name>A0ABC8M1I7_ERUVS</name>
<evidence type="ECO:0000256" key="1">
    <source>
        <dbReference type="ARBA" id="ARBA00022723"/>
    </source>
</evidence>
<evidence type="ECO:0000313" key="13">
    <source>
        <dbReference type="Proteomes" id="UP001642260"/>
    </source>
</evidence>
<keyword evidence="2 8" id="KW-0863">Zinc-finger</keyword>
<evidence type="ECO:0000256" key="10">
    <source>
        <dbReference type="SAM" id="MobiDB-lite"/>
    </source>
</evidence>
<dbReference type="GO" id="GO:0003700">
    <property type="term" value="F:DNA-binding transcription factor activity"/>
    <property type="evidence" value="ECO:0007669"/>
    <property type="project" value="UniProtKB-UniRule"/>
</dbReference>
<evidence type="ECO:0000256" key="4">
    <source>
        <dbReference type="ARBA" id="ARBA00023015"/>
    </source>
</evidence>
<dbReference type="GO" id="GO:0005634">
    <property type="term" value="C:nucleus"/>
    <property type="evidence" value="ECO:0007669"/>
    <property type="project" value="UniProtKB-SubCell"/>
</dbReference>
<organism evidence="12 13">
    <name type="scientific">Eruca vesicaria subsp. sativa</name>
    <name type="common">Garden rocket</name>
    <name type="synonym">Eruca sativa</name>
    <dbReference type="NCBI Taxonomy" id="29727"/>
    <lineage>
        <taxon>Eukaryota</taxon>
        <taxon>Viridiplantae</taxon>
        <taxon>Streptophyta</taxon>
        <taxon>Embryophyta</taxon>
        <taxon>Tracheophyta</taxon>
        <taxon>Spermatophyta</taxon>
        <taxon>Magnoliopsida</taxon>
        <taxon>eudicotyledons</taxon>
        <taxon>Gunneridae</taxon>
        <taxon>Pentapetalae</taxon>
        <taxon>rosids</taxon>
        <taxon>malvids</taxon>
        <taxon>Brassicales</taxon>
        <taxon>Brassicaceae</taxon>
        <taxon>Brassiceae</taxon>
        <taxon>Eruca</taxon>
    </lineage>
</organism>
<comment type="caution">
    <text evidence="12">The sequence shown here is derived from an EMBL/GenBank/DDBJ whole genome shotgun (WGS) entry which is preliminary data.</text>
</comment>
<dbReference type="GO" id="GO:0008270">
    <property type="term" value="F:zinc ion binding"/>
    <property type="evidence" value="ECO:0007669"/>
    <property type="project" value="UniProtKB-KW"/>
</dbReference>
<dbReference type="PANTHER" id="PTHR31992:SF363">
    <property type="entry name" value="DOF ZINC FINGER PROTEIN"/>
    <property type="match status" value="1"/>
</dbReference>
<evidence type="ECO:0000256" key="8">
    <source>
        <dbReference type="PROSITE-ProRule" id="PRU00071"/>
    </source>
</evidence>
<evidence type="ECO:0000256" key="9">
    <source>
        <dbReference type="RuleBase" id="RU369094"/>
    </source>
</evidence>
<comment type="function">
    <text evidence="9">Transcription factor that binds specifically to a 5'-AA[AG]G-3' consensus core sequence.</text>
</comment>
<keyword evidence="4 9" id="KW-0805">Transcription regulation</keyword>
<evidence type="ECO:0000256" key="5">
    <source>
        <dbReference type="ARBA" id="ARBA00023125"/>
    </source>
</evidence>
<gene>
    <name evidence="12" type="ORF">ERUC_LOCUS41998</name>
</gene>
<comment type="subcellular location">
    <subcellularLocation>
        <location evidence="8 9">Nucleus</location>
    </subcellularLocation>
</comment>
<evidence type="ECO:0000256" key="2">
    <source>
        <dbReference type="ARBA" id="ARBA00022771"/>
    </source>
</evidence>
<feature type="region of interest" description="Disordered" evidence="10">
    <location>
        <begin position="147"/>
        <end position="194"/>
    </location>
</feature>
<dbReference type="AlphaFoldDB" id="A0ABC8M1I7"/>
<dbReference type="PANTHER" id="PTHR31992">
    <property type="entry name" value="DOF ZINC FINGER PROTEIN DOF1.4-RELATED"/>
    <property type="match status" value="1"/>
</dbReference>
<keyword evidence="7 8" id="KW-0539">Nucleus</keyword>
<dbReference type="PROSITE" id="PS50884">
    <property type="entry name" value="ZF_DOF_2"/>
    <property type="match status" value="1"/>
</dbReference>
<keyword evidence="6 9" id="KW-0804">Transcription</keyword>
<feature type="compositionally biased region" description="Polar residues" evidence="10">
    <location>
        <begin position="173"/>
        <end position="194"/>
    </location>
</feature>
<keyword evidence="1 9" id="KW-0479">Metal-binding</keyword>
<dbReference type="Pfam" id="PF02701">
    <property type="entry name" value="Zn_ribbon_Dof"/>
    <property type="match status" value="1"/>
</dbReference>
<evidence type="ECO:0000256" key="6">
    <source>
        <dbReference type="ARBA" id="ARBA00023163"/>
    </source>
</evidence>
<dbReference type="GO" id="GO:0003677">
    <property type="term" value="F:DNA binding"/>
    <property type="evidence" value="ECO:0007669"/>
    <property type="project" value="UniProtKB-UniRule"/>
</dbReference>
<dbReference type="Proteomes" id="UP001642260">
    <property type="component" value="Unassembled WGS sequence"/>
</dbReference>
<protein>
    <recommendedName>
        <fullName evidence="9">Dof zinc finger protein</fullName>
    </recommendedName>
</protein>
<evidence type="ECO:0000256" key="7">
    <source>
        <dbReference type="ARBA" id="ARBA00023242"/>
    </source>
</evidence>
<dbReference type="EMBL" id="CAKOAT010838487">
    <property type="protein sequence ID" value="CAH8389515.1"/>
    <property type="molecule type" value="Genomic_DNA"/>
</dbReference>
<feature type="domain" description="Dof-type" evidence="11">
    <location>
        <begin position="22"/>
        <end position="76"/>
    </location>
</feature>
<evidence type="ECO:0000256" key="3">
    <source>
        <dbReference type="ARBA" id="ARBA00022833"/>
    </source>
</evidence>
<accession>A0ABC8M1I7</accession>
<evidence type="ECO:0000259" key="11">
    <source>
        <dbReference type="PROSITE" id="PS50884"/>
    </source>
</evidence>
<dbReference type="InterPro" id="IPR003851">
    <property type="entry name" value="Znf_Dof"/>
</dbReference>
<keyword evidence="13" id="KW-1185">Reference proteome</keyword>
<dbReference type="InterPro" id="IPR045174">
    <property type="entry name" value="Dof"/>
</dbReference>
<keyword evidence="3 9" id="KW-0862">Zinc</keyword>
<sequence length="194" mass="22069">MDNMHLFVWENHQVNGEKPPPQMCPRCYSHNTRFCYYNNYSLDQPRYTCKNCRRLWTHSGTIRNIPVGGSGRKSKRPRTDQPSVAQVVPVESQQVNHQQSILHDQETNDFLGSIGSSSSVAVVENQFTSLVETYSDMVFPVRSLPQMDRTESSDGSYTQGFYHVGNQEDPNKPRQSFNDTMTMNHNASTSGSRG</sequence>
<proteinExistence type="predicted"/>
<evidence type="ECO:0000313" key="12">
    <source>
        <dbReference type="EMBL" id="CAH8389515.1"/>
    </source>
</evidence>
<keyword evidence="5 8" id="KW-0238">DNA-binding</keyword>
<reference evidence="12 13" key="1">
    <citation type="submission" date="2022-03" db="EMBL/GenBank/DDBJ databases">
        <authorList>
            <person name="Macdonald S."/>
            <person name="Ahmed S."/>
            <person name="Newling K."/>
        </authorList>
    </citation>
    <scope>NUCLEOTIDE SEQUENCE [LARGE SCALE GENOMIC DNA]</scope>
</reference>